<dbReference type="Pfam" id="PF03159">
    <property type="entry name" value="XRN_N"/>
    <property type="match status" value="1"/>
</dbReference>
<keyword evidence="6 8" id="KW-0269">Exonuclease</keyword>
<evidence type="ECO:0000256" key="2">
    <source>
        <dbReference type="ARBA" id="ARBA00006994"/>
    </source>
</evidence>
<keyword evidence="3 8" id="KW-0507">mRNA processing</keyword>
<gene>
    <name evidence="12" type="ORF">B4U79_00198</name>
</gene>
<dbReference type="InterPro" id="IPR027073">
    <property type="entry name" value="5_3_exoribonuclease"/>
</dbReference>
<feature type="region of interest" description="Disordered" evidence="9">
    <location>
        <begin position="790"/>
        <end position="875"/>
    </location>
</feature>
<accession>A0A3S3S6H8</accession>
<organism evidence="12 13">
    <name type="scientific">Dinothrombium tinctorium</name>
    <dbReference type="NCBI Taxonomy" id="1965070"/>
    <lineage>
        <taxon>Eukaryota</taxon>
        <taxon>Metazoa</taxon>
        <taxon>Ecdysozoa</taxon>
        <taxon>Arthropoda</taxon>
        <taxon>Chelicerata</taxon>
        <taxon>Arachnida</taxon>
        <taxon>Acari</taxon>
        <taxon>Acariformes</taxon>
        <taxon>Trombidiformes</taxon>
        <taxon>Prostigmata</taxon>
        <taxon>Anystina</taxon>
        <taxon>Parasitengona</taxon>
        <taxon>Trombidioidea</taxon>
        <taxon>Trombidiidae</taxon>
        <taxon>Dinothrombium</taxon>
    </lineage>
</organism>
<evidence type="ECO:0000256" key="3">
    <source>
        <dbReference type="ARBA" id="ARBA00022664"/>
    </source>
</evidence>
<dbReference type="Pfam" id="PF17846">
    <property type="entry name" value="XRN_M"/>
    <property type="match status" value="1"/>
</dbReference>
<proteinExistence type="inferred from homology"/>
<dbReference type="PANTHER" id="PTHR12341">
    <property type="entry name" value="5'-&gt;3' EXORIBONUCLEASE"/>
    <property type="match status" value="1"/>
</dbReference>
<sequence length="875" mass="103208">MGVPAFFRWLSKKYPSIVVHCDERQGECSFDNVYLDMNGIIHPCTHPEYKAPPETEEEMFEAIFEYIERLMRIVRPQKLLYLAVDGVAPRAKMNQQRSRRFRASKESLEKKIEIEKIKEELKEKGIVLGETEKKKHFDSNVITPGTDFMISLSKELRKWIDLKLSENNPDEDEIWPKDLKVILSDASVPGEGEHKIMEYIRKQKANDNYNPNISHLLVGADADLIMLALATHELNFTILREEFIPNQPRPCEICNQYGHEMKDCTGEMRDENEPDFIVTEPGFIFIRISVLREYLARECGSDYDLERFIDDFVFLCFFVGNDFLPHLPSLEIREGAIDRLLNIYKDLMSTQPKNSKQYLTQNGFVNLHQTQIILRRLGEVEDEIFKRRQVDQKRFKERRKRQKFQQNKYSFKVPWMRPEVVVQRGERVQSNITNVKVEADRLRYEVHHQQQNQVAAQQLKAMLKSPSEPSNNVNIGKRKYDEMNENDSEEEQDEIKLGSDGWKSRYYYHKFDTTEYFEMGRRVAKEYVIGLCWVLRYYYQGCPDWQWFYPYHYAPFASDFINIEQIKIEFNSEAKPFRPLEQLMSVFPAASSENLPPSWRRLMSDSKSPIIDFYPQNFKIDLNGKHAAWMGVALLPFIDEQRLFTALNTVYPDLTEDEKIRNSLGSHLLFVSRKKREIVEFVKKLEINKSEASVSVYPYLDGMFGTIRLHANYSKIYKNTVCVQFDDPSFPSGFIFLAKKLKGAIPPKSVLKPLDYDNSKGAWRPTIGLQPSYQQARIDDSGKRMINHSTNREQHSSMPNPHFLNHQYDNSFRPPHHSQNMRFTRPPLPMPRVPGPYNPYKQYQYQQQPRNSQQRNTQQIYQQSFHEDPWHRYNQ</sequence>
<keyword evidence="7" id="KW-0539">Nucleus</keyword>
<dbReference type="EC" id="3.1.13.-" evidence="8"/>
<dbReference type="PANTHER" id="PTHR12341:SF41">
    <property type="entry name" value="5'-3' EXORIBONUCLEASE 2"/>
    <property type="match status" value="1"/>
</dbReference>
<evidence type="ECO:0000256" key="4">
    <source>
        <dbReference type="ARBA" id="ARBA00022722"/>
    </source>
</evidence>
<feature type="compositionally biased region" description="Low complexity" evidence="9">
    <location>
        <begin position="838"/>
        <end position="859"/>
    </location>
</feature>
<name>A0A3S3S6H8_9ACAR</name>
<comment type="function">
    <text evidence="8">Possesses 5'-&gt;3' exoribonuclease activity. May promote termination of transcription by RNA polymerase II.</text>
</comment>
<evidence type="ECO:0000256" key="8">
    <source>
        <dbReference type="PIRNR" id="PIRNR037239"/>
    </source>
</evidence>
<dbReference type="InterPro" id="IPR017151">
    <property type="entry name" value="Xrn2/3/4"/>
</dbReference>
<keyword evidence="4 8" id="KW-0540">Nuclease</keyword>
<dbReference type="GO" id="GO:0004534">
    <property type="term" value="F:5'-3' RNA exonuclease activity"/>
    <property type="evidence" value="ECO:0007669"/>
    <property type="project" value="UniProtKB-UniRule"/>
</dbReference>
<dbReference type="Gene3D" id="3.40.50.12390">
    <property type="match status" value="2"/>
</dbReference>
<feature type="compositionally biased region" description="Pro residues" evidence="9">
    <location>
        <begin position="826"/>
        <end position="837"/>
    </location>
</feature>
<evidence type="ECO:0000259" key="10">
    <source>
        <dbReference type="Pfam" id="PF03159"/>
    </source>
</evidence>
<feature type="compositionally biased region" description="Basic and acidic residues" evidence="9">
    <location>
        <begin position="865"/>
        <end position="875"/>
    </location>
</feature>
<dbReference type="FunFam" id="1.25.40.1050:FF:000002">
    <property type="entry name" value="5'-3' exoribonuclease"/>
    <property type="match status" value="1"/>
</dbReference>
<dbReference type="STRING" id="1965070.A0A3S3S6H8"/>
<comment type="subcellular location">
    <subcellularLocation>
        <location evidence="1">Nucleus</location>
    </subcellularLocation>
</comment>
<evidence type="ECO:0000256" key="7">
    <source>
        <dbReference type="ARBA" id="ARBA00023242"/>
    </source>
</evidence>
<protein>
    <recommendedName>
        <fullName evidence="8">5'-3' exoribonuclease</fullName>
        <ecNumber evidence="8">3.1.13.-</ecNumber>
    </recommendedName>
</protein>
<evidence type="ECO:0000256" key="9">
    <source>
        <dbReference type="SAM" id="MobiDB-lite"/>
    </source>
</evidence>
<evidence type="ECO:0000313" key="12">
    <source>
        <dbReference type="EMBL" id="RWS11136.1"/>
    </source>
</evidence>
<feature type="domain" description="Xrn1 helical" evidence="11">
    <location>
        <begin position="303"/>
        <end position="755"/>
    </location>
</feature>
<dbReference type="GO" id="GO:0006397">
    <property type="term" value="P:mRNA processing"/>
    <property type="evidence" value="ECO:0007669"/>
    <property type="project" value="UniProtKB-UniRule"/>
</dbReference>
<dbReference type="PIRSF" id="PIRSF037239">
    <property type="entry name" value="Exonuclease_Xrn2"/>
    <property type="match status" value="1"/>
</dbReference>
<evidence type="ECO:0000256" key="5">
    <source>
        <dbReference type="ARBA" id="ARBA00022801"/>
    </source>
</evidence>
<evidence type="ECO:0000313" key="13">
    <source>
        <dbReference type="Proteomes" id="UP000285301"/>
    </source>
</evidence>
<comment type="similarity">
    <text evidence="2 8">Belongs to the 5'-3' exonuclease family. XRN2/RAT1 subfamily.</text>
</comment>
<dbReference type="GO" id="GO:0000956">
    <property type="term" value="P:nuclear-transcribed mRNA catabolic process"/>
    <property type="evidence" value="ECO:0007669"/>
    <property type="project" value="TreeGrafter"/>
</dbReference>
<dbReference type="CDD" id="cd18673">
    <property type="entry name" value="PIN_XRN1-2-like"/>
    <property type="match status" value="1"/>
</dbReference>
<keyword evidence="13" id="KW-1185">Reference proteome</keyword>
<dbReference type="Gene3D" id="1.25.40.1050">
    <property type="match status" value="1"/>
</dbReference>
<dbReference type="Proteomes" id="UP000285301">
    <property type="component" value="Unassembled WGS sequence"/>
</dbReference>
<dbReference type="GO" id="GO:0003723">
    <property type="term" value="F:RNA binding"/>
    <property type="evidence" value="ECO:0007669"/>
    <property type="project" value="TreeGrafter"/>
</dbReference>
<evidence type="ECO:0000259" key="11">
    <source>
        <dbReference type="Pfam" id="PF17846"/>
    </source>
</evidence>
<dbReference type="EMBL" id="NCKU01001830">
    <property type="protein sequence ID" value="RWS11136.1"/>
    <property type="molecule type" value="Genomic_DNA"/>
</dbReference>
<evidence type="ECO:0000256" key="1">
    <source>
        <dbReference type="ARBA" id="ARBA00004123"/>
    </source>
</evidence>
<dbReference type="AlphaFoldDB" id="A0A3S3S6H8"/>
<comment type="caution">
    <text evidence="12">The sequence shown here is derived from an EMBL/GenBank/DDBJ whole genome shotgun (WGS) entry which is preliminary data.</text>
</comment>
<dbReference type="GO" id="GO:0005634">
    <property type="term" value="C:nucleus"/>
    <property type="evidence" value="ECO:0007669"/>
    <property type="project" value="UniProtKB-SubCell"/>
</dbReference>
<dbReference type="InterPro" id="IPR004859">
    <property type="entry name" value="Xrn1_N"/>
</dbReference>
<dbReference type="OrthoDB" id="372487at2759"/>
<reference evidence="12 13" key="1">
    <citation type="journal article" date="2018" name="Gigascience">
        <title>Genomes of trombidid mites reveal novel predicted allergens and laterally-transferred genes associated with secondary metabolism.</title>
        <authorList>
            <person name="Dong X."/>
            <person name="Chaisiri K."/>
            <person name="Xia D."/>
            <person name="Armstrong S.D."/>
            <person name="Fang Y."/>
            <person name="Donnelly M.J."/>
            <person name="Kadowaki T."/>
            <person name="McGarry J.W."/>
            <person name="Darby A.C."/>
            <person name="Makepeace B.L."/>
        </authorList>
    </citation>
    <scope>NUCLEOTIDE SEQUENCE [LARGE SCALE GENOMIC DNA]</scope>
    <source>
        <strain evidence="12">UoL-WK</strain>
    </source>
</reference>
<keyword evidence="5 8" id="KW-0378">Hydrolase</keyword>
<dbReference type="InterPro" id="IPR041412">
    <property type="entry name" value="Xrn1_helical"/>
</dbReference>
<evidence type="ECO:0000256" key="6">
    <source>
        <dbReference type="ARBA" id="ARBA00022839"/>
    </source>
</evidence>
<feature type="domain" description="Xrn1 N-terminal" evidence="10">
    <location>
        <begin position="1"/>
        <end position="242"/>
    </location>
</feature>